<keyword evidence="3" id="KW-1185">Reference proteome</keyword>
<evidence type="ECO:0000313" key="2">
    <source>
        <dbReference type="EMBL" id="CAH0385840.1"/>
    </source>
</evidence>
<sequence>MGKIKNSVRKTCPECAYQQVAVACKFCPKCKYSFVAKKDTYVPPPSATDPKKEENSKEPNPDNRRRTERVKRVKPNFYDASEFERKPKKVQINWNGLYSFLTTVICLSPCQQNCSFSNYLMSEPPL</sequence>
<protein>
    <submittedName>
        <fullName evidence="2">Uncharacterized protein</fullName>
    </submittedName>
</protein>
<name>A0A9P0F298_BEMTA</name>
<reference evidence="2" key="1">
    <citation type="submission" date="2021-12" db="EMBL/GenBank/DDBJ databases">
        <authorList>
            <person name="King R."/>
        </authorList>
    </citation>
    <scope>NUCLEOTIDE SEQUENCE</scope>
</reference>
<dbReference type="EMBL" id="OU963863">
    <property type="protein sequence ID" value="CAH0385840.1"/>
    <property type="molecule type" value="Genomic_DNA"/>
</dbReference>
<evidence type="ECO:0000313" key="3">
    <source>
        <dbReference type="Proteomes" id="UP001152759"/>
    </source>
</evidence>
<dbReference type="PANTHER" id="PTHR31101">
    <property type="entry name" value="UPF0547 PROTEIN C16ORF87"/>
    <property type="match status" value="1"/>
</dbReference>
<dbReference type="AlphaFoldDB" id="A0A9P0F298"/>
<dbReference type="Proteomes" id="UP001152759">
    <property type="component" value="Chromosome 2"/>
</dbReference>
<dbReference type="InterPro" id="IPR040246">
    <property type="entry name" value="C16orf87-like"/>
</dbReference>
<organism evidence="2 3">
    <name type="scientific">Bemisia tabaci</name>
    <name type="common">Sweetpotato whitefly</name>
    <name type="synonym">Aleurodes tabaci</name>
    <dbReference type="NCBI Taxonomy" id="7038"/>
    <lineage>
        <taxon>Eukaryota</taxon>
        <taxon>Metazoa</taxon>
        <taxon>Ecdysozoa</taxon>
        <taxon>Arthropoda</taxon>
        <taxon>Hexapoda</taxon>
        <taxon>Insecta</taxon>
        <taxon>Pterygota</taxon>
        <taxon>Neoptera</taxon>
        <taxon>Paraneoptera</taxon>
        <taxon>Hemiptera</taxon>
        <taxon>Sternorrhyncha</taxon>
        <taxon>Aleyrodoidea</taxon>
        <taxon>Aleyrodidae</taxon>
        <taxon>Aleyrodinae</taxon>
        <taxon>Bemisia</taxon>
    </lineage>
</organism>
<feature type="compositionally biased region" description="Basic and acidic residues" evidence="1">
    <location>
        <begin position="49"/>
        <end position="65"/>
    </location>
</feature>
<gene>
    <name evidence="2" type="ORF">BEMITA_LOCUS5023</name>
</gene>
<proteinExistence type="predicted"/>
<feature type="region of interest" description="Disordered" evidence="1">
    <location>
        <begin position="39"/>
        <end position="71"/>
    </location>
</feature>
<accession>A0A9P0F298</accession>
<evidence type="ECO:0000256" key="1">
    <source>
        <dbReference type="SAM" id="MobiDB-lite"/>
    </source>
</evidence>